<reference evidence="1 2" key="2">
    <citation type="journal article" date="2022" name="Mol. Biol. Evol.">
        <title>Comparative Genomics Reveals Insights into the Divergent Evolution of Astigmatic Mites and Household Pest Adaptations.</title>
        <authorList>
            <person name="Xiong Q."/>
            <person name="Wan A.T."/>
            <person name="Liu X."/>
            <person name="Fung C.S."/>
            <person name="Xiao X."/>
            <person name="Malainual N."/>
            <person name="Hou J."/>
            <person name="Wang L."/>
            <person name="Wang M."/>
            <person name="Yang K.Y."/>
            <person name="Cui Y."/>
            <person name="Leung E.L."/>
            <person name="Nong W."/>
            <person name="Shin S.K."/>
            <person name="Au S.W."/>
            <person name="Jeong K.Y."/>
            <person name="Chew F.T."/>
            <person name="Hui J.H."/>
            <person name="Leung T.F."/>
            <person name="Tungtrongchitr A."/>
            <person name="Zhong N."/>
            <person name="Liu Z."/>
            <person name="Tsui S.K."/>
        </authorList>
    </citation>
    <scope>NUCLEOTIDE SEQUENCE [LARGE SCALE GENOMIC DNA]</scope>
    <source>
        <strain evidence="1">Derp</strain>
    </source>
</reference>
<evidence type="ECO:0000313" key="1">
    <source>
        <dbReference type="EMBL" id="KAH9419660.1"/>
    </source>
</evidence>
<protein>
    <recommendedName>
        <fullName evidence="3">Reverse transcriptase zinc-binding domain-containing protein</fullName>
    </recommendedName>
</protein>
<feature type="non-terminal residue" evidence="1">
    <location>
        <position position="171"/>
    </location>
</feature>
<evidence type="ECO:0008006" key="3">
    <source>
        <dbReference type="Google" id="ProtNLM"/>
    </source>
</evidence>
<keyword evidence="2" id="KW-1185">Reference proteome</keyword>
<accession>A0ABQ8JAN7</accession>
<gene>
    <name evidence="1" type="ORF">DERP_015356</name>
</gene>
<evidence type="ECO:0000313" key="2">
    <source>
        <dbReference type="Proteomes" id="UP000887458"/>
    </source>
</evidence>
<dbReference type="EMBL" id="NJHN03000057">
    <property type="protein sequence ID" value="KAH9419660.1"/>
    <property type="molecule type" value="Genomic_DNA"/>
</dbReference>
<reference evidence="1 2" key="1">
    <citation type="journal article" date="2018" name="J. Allergy Clin. Immunol.">
        <title>High-quality assembly of Dermatophagoides pteronyssinus genome and transcriptome reveals a wide range of novel allergens.</title>
        <authorList>
            <person name="Liu X.Y."/>
            <person name="Yang K.Y."/>
            <person name="Wang M.Q."/>
            <person name="Kwok J.S."/>
            <person name="Zeng X."/>
            <person name="Yang Z."/>
            <person name="Xiao X.J."/>
            <person name="Lau C.P."/>
            <person name="Li Y."/>
            <person name="Huang Z.M."/>
            <person name="Ba J.G."/>
            <person name="Yim A.K."/>
            <person name="Ouyang C.Y."/>
            <person name="Ngai S.M."/>
            <person name="Chan T.F."/>
            <person name="Leung E.L."/>
            <person name="Liu L."/>
            <person name="Liu Z.G."/>
            <person name="Tsui S.K."/>
        </authorList>
    </citation>
    <scope>NUCLEOTIDE SEQUENCE [LARGE SCALE GENOMIC DNA]</scope>
    <source>
        <strain evidence="1">Derp</strain>
    </source>
</reference>
<name>A0ABQ8JAN7_DERPT</name>
<organism evidence="1 2">
    <name type="scientific">Dermatophagoides pteronyssinus</name>
    <name type="common">European house dust mite</name>
    <dbReference type="NCBI Taxonomy" id="6956"/>
    <lineage>
        <taxon>Eukaryota</taxon>
        <taxon>Metazoa</taxon>
        <taxon>Ecdysozoa</taxon>
        <taxon>Arthropoda</taxon>
        <taxon>Chelicerata</taxon>
        <taxon>Arachnida</taxon>
        <taxon>Acari</taxon>
        <taxon>Acariformes</taxon>
        <taxon>Sarcoptiformes</taxon>
        <taxon>Astigmata</taxon>
        <taxon>Psoroptidia</taxon>
        <taxon>Analgoidea</taxon>
        <taxon>Pyroglyphidae</taxon>
        <taxon>Dermatophagoidinae</taxon>
        <taxon>Dermatophagoides</taxon>
    </lineage>
</organism>
<dbReference type="PANTHER" id="PTHR35450:SF2">
    <property type="entry name" value="REVERSE TRANSCRIPTASE DOMAIN-CONTAINING PROTEIN"/>
    <property type="match status" value="1"/>
</dbReference>
<dbReference type="Proteomes" id="UP000887458">
    <property type="component" value="Unassembled WGS sequence"/>
</dbReference>
<sequence>MQAIHFSSMRIEIEKSVSSQPASQPLHSKLFDDDDNIIDKVQSSLWLRKLNITPQEEAMLCKLQDRNMYFPGLNKKCPHCNQGKKTVDHLATYCGKMLNFDYKKRHDEVVRLIHYSKLIEFGINKCKKLNSHRMQKLVVNDRVKIKSDMEIVTTNKIDHNKPDLLIHDSKI</sequence>
<comment type="caution">
    <text evidence="1">The sequence shown here is derived from an EMBL/GenBank/DDBJ whole genome shotgun (WGS) entry which is preliminary data.</text>
</comment>
<proteinExistence type="predicted"/>
<dbReference type="PANTHER" id="PTHR35450">
    <property type="entry name" value="REVERSE TRANSCRIPTASE DOMAIN-CONTAINING PROTEIN"/>
    <property type="match status" value="1"/>
</dbReference>